<dbReference type="EMBL" id="JH816018">
    <property type="protein sequence ID" value="EKC35039.1"/>
    <property type="molecule type" value="Genomic_DNA"/>
</dbReference>
<dbReference type="InParanoid" id="K1QUV5"/>
<protein>
    <submittedName>
        <fullName evidence="1">Uncharacterized protein</fullName>
    </submittedName>
</protein>
<proteinExistence type="predicted"/>
<evidence type="ECO:0000313" key="1">
    <source>
        <dbReference type="EMBL" id="EKC35039.1"/>
    </source>
</evidence>
<gene>
    <name evidence="1" type="ORF">CGI_10013741</name>
</gene>
<organism evidence="1">
    <name type="scientific">Magallana gigas</name>
    <name type="common">Pacific oyster</name>
    <name type="synonym">Crassostrea gigas</name>
    <dbReference type="NCBI Taxonomy" id="29159"/>
    <lineage>
        <taxon>Eukaryota</taxon>
        <taxon>Metazoa</taxon>
        <taxon>Spiralia</taxon>
        <taxon>Lophotrochozoa</taxon>
        <taxon>Mollusca</taxon>
        <taxon>Bivalvia</taxon>
        <taxon>Autobranchia</taxon>
        <taxon>Pteriomorphia</taxon>
        <taxon>Ostreida</taxon>
        <taxon>Ostreoidea</taxon>
        <taxon>Ostreidae</taxon>
        <taxon>Magallana</taxon>
    </lineage>
</organism>
<sequence>MVLASVATPLVILSKWLSKKCCKNIDGESDDDIQQTPPIPNPKFSPGQLSLVLLMVMHTPPSFITSTAELEDQEKEEPVGNRTRHSCAKKLNLSKTSVIMDTLFDLTEDEKKMRTNIFSPPTFTMADASSLANCTRLCLGPVQIGETGVVSTGSRRREVQLAMEGRSALLTLWGKETDLEVVTGDLYIVQNIVPSKFIRWADSSNAVAARNEMRKPEKTCLKFNLIKVKFSFDSKKECEQYDYTTTGKTTEEESGIEEEIMPKRKPKKRIFSDFILD</sequence>
<accession>K1QUV5</accession>
<name>K1QUV5_MAGGI</name>
<dbReference type="AlphaFoldDB" id="K1QUV5"/>
<reference evidence="1" key="1">
    <citation type="journal article" date="2012" name="Nature">
        <title>The oyster genome reveals stress adaptation and complexity of shell formation.</title>
        <authorList>
            <person name="Zhang G."/>
            <person name="Fang X."/>
            <person name="Guo X."/>
            <person name="Li L."/>
            <person name="Luo R."/>
            <person name="Xu F."/>
            <person name="Yang P."/>
            <person name="Zhang L."/>
            <person name="Wang X."/>
            <person name="Qi H."/>
            <person name="Xiong Z."/>
            <person name="Que H."/>
            <person name="Xie Y."/>
            <person name="Holland P.W."/>
            <person name="Paps J."/>
            <person name="Zhu Y."/>
            <person name="Wu F."/>
            <person name="Chen Y."/>
            <person name="Wang J."/>
            <person name="Peng C."/>
            <person name="Meng J."/>
            <person name="Yang L."/>
            <person name="Liu J."/>
            <person name="Wen B."/>
            <person name="Zhang N."/>
            <person name="Huang Z."/>
            <person name="Zhu Q."/>
            <person name="Feng Y."/>
            <person name="Mount A."/>
            <person name="Hedgecock D."/>
            <person name="Xu Z."/>
            <person name="Liu Y."/>
            <person name="Domazet-Loso T."/>
            <person name="Du Y."/>
            <person name="Sun X."/>
            <person name="Zhang S."/>
            <person name="Liu B."/>
            <person name="Cheng P."/>
            <person name="Jiang X."/>
            <person name="Li J."/>
            <person name="Fan D."/>
            <person name="Wang W."/>
            <person name="Fu W."/>
            <person name="Wang T."/>
            <person name="Wang B."/>
            <person name="Zhang J."/>
            <person name="Peng Z."/>
            <person name="Li Y."/>
            <person name="Li N."/>
            <person name="Wang J."/>
            <person name="Chen M."/>
            <person name="He Y."/>
            <person name="Tan F."/>
            <person name="Song X."/>
            <person name="Zheng Q."/>
            <person name="Huang R."/>
            <person name="Yang H."/>
            <person name="Du X."/>
            <person name="Chen L."/>
            <person name="Yang M."/>
            <person name="Gaffney P.M."/>
            <person name="Wang S."/>
            <person name="Luo L."/>
            <person name="She Z."/>
            <person name="Ming Y."/>
            <person name="Huang W."/>
            <person name="Zhang S."/>
            <person name="Huang B."/>
            <person name="Zhang Y."/>
            <person name="Qu T."/>
            <person name="Ni P."/>
            <person name="Miao G."/>
            <person name="Wang J."/>
            <person name="Wang Q."/>
            <person name="Steinberg C.E."/>
            <person name="Wang H."/>
            <person name="Li N."/>
            <person name="Qian L."/>
            <person name="Zhang G."/>
            <person name="Li Y."/>
            <person name="Yang H."/>
            <person name="Liu X."/>
            <person name="Wang J."/>
            <person name="Yin Y."/>
            <person name="Wang J."/>
        </authorList>
    </citation>
    <scope>NUCLEOTIDE SEQUENCE [LARGE SCALE GENOMIC DNA]</scope>
    <source>
        <strain evidence="1">05x7-T-G4-1.051#20</strain>
    </source>
</reference>
<dbReference type="HOGENOM" id="CLU_1005613_0_0_1"/>